<reference evidence="8" key="1">
    <citation type="submission" date="2015-10" db="EMBL/GenBank/DDBJ databases">
        <authorList>
            <person name="Martinez-Garcia P.J."/>
            <person name="Crepeau M.W."/>
            <person name="Puiu D."/>
            <person name="Gonzalez-Ibeas D."/>
            <person name="Whalen J."/>
            <person name="Stevens K."/>
            <person name="Paul R."/>
            <person name="Butterfield T."/>
            <person name="Britton M."/>
            <person name="Reagan R."/>
            <person name="Chakraborty S."/>
            <person name="Walawage S.L."/>
            <person name="Vasquez-Gross H.A."/>
            <person name="Cardeno C."/>
            <person name="Famula R."/>
            <person name="Pratt K."/>
            <person name="Kuruganti S."/>
            <person name="Aradhya M.K."/>
            <person name="Leslie C.A."/>
            <person name="Dandekar A.M."/>
            <person name="Salzberg S.L."/>
            <person name="Wegrzyn J.L."/>
            <person name="Langley C.H."/>
            <person name="Neale D.B."/>
        </authorList>
    </citation>
    <scope>NUCLEOTIDE SEQUENCE</scope>
    <source>
        <tissue evidence="8">Leaves</tissue>
    </source>
</reference>
<protein>
    <recommendedName>
        <fullName evidence="10">Protein SUPPRESSOR OF GENE SILENCING 3-like</fullName>
    </recommendedName>
</protein>
<dbReference type="InterPro" id="IPR005380">
    <property type="entry name" value="XS_domain"/>
</dbReference>
<dbReference type="CDD" id="cd12266">
    <property type="entry name" value="RRM_like_XS"/>
    <property type="match status" value="1"/>
</dbReference>
<evidence type="ECO:0000313" key="9">
    <source>
        <dbReference type="Proteomes" id="UP000619265"/>
    </source>
</evidence>
<sequence>KLSQQVFPHYFSLSRSLSLSLTPDPTALPTKSPAGFSANLALLPPSETIASNSLIPPAEKMSSVRGGDQSSKWKNVSEVNSPKVDHLNNKMADINLNSEQDDGQWEVARKPKNRAGSSAAKQMGSQSSNNSRAWGNPNMGQKQWMRGNGAPGRASVNSWSTQTADSKRPAGRGQPRHQASTRGFEGNHVPPQPAIGPPLEHGWNWPAISVSTQSKGLEDGQLKDETILNSRHDNDVEADKDDNVDEAEDDDSDVMEDTDEDMSDDDDSDASQKSHNTRKKSRWFKKFFEILDSLSVDDINDPARQWHCPACQGGPGAIDWYRGLQPLMTHAKTKGANRMKIHRELAELLEEELRVRGTSVIPAGEAFGKWKGLKVDEKDHEIIWPPMVVIMNTRLEQDENEKWVGMGNQELLDYFSSYAAIKARHSYGPQGHRGMSVLIFEASARGYLEAERLHKHFAEQGTDRDAWEHRRTRVLFYQGGKRQLYGYMAVKEDLDTFNYHSQGKSKLKYEIRSYQEMVVNQIRQMSEDNQQLIYLKNKVVKEKSYSKAIEECLGITSERLRKTQEEMRIVKHRTKLQHEENKEEMYLQEQFFKDQIKTIHESREAKEEDFEKLQQEERDKVKQLNENPSNADEYKLRVEEIEKYIKLQDREMEDFAEERDKLIKVHEEKMAAMKRRHWEEEVELEKEFNAELTQLMDKYTPPQRPDDSTTNSF</sequence>
<dbReference type="PANTHER" id="PTHR46602">
    <property type="entry name" value="PROTEIN SUPPRESSOR OF GENE SILENCING 3"/>
    <property type="match status" value="1"/>
</dbReference>
<dbReference type="EMBL" id="LIHL02000006">
    <property type="protein sequence ID" value="KAF5469668.1"/>
    <property type="molecule type" value="Genomic_DNA"/>
</dbReference>
<keyword evidence="1 4" id="KW-0175">Coiled coil</keyword>
<comment type="caution">
    <text evidence="8">The sequence shown here is derived from an EMBL/GenBank/DDBJ whole genome shotgun (WGS) entry which is preliminary data.</text>
</comment>
<organism evidence="8 9">
    <name type="scientific">Juglans regia</name>
    <name type="common">English walnut</name>
    <dbReference type="NCBI Taxonomy" id="51240"/>
    <lineage>
        <taxon>Eukaryota</taxon>
        <taxon>Viridiplantae</taxon>
        <taxon>Streptophyta</taxon>
        <taxon>Embryophyta</taxon>
        <taxon>Tracheophyta</taxon>
        <taxon>Spermatophyta</taxon>
        <taxon>Magnoliopsida</taxon>
        <taxon>eudicotyledons</taxon>
        <taxon>Gunneridae</taxon>
        <taxon>Pentapetalae</taxon>
        <taxon>rosids</taxon>
        <taxon>fabids</taxon>
        <taxon>Fagales</taxon>
        <taxon>Juglandaceae</taxon>
        <taxon>Juglans</taxon>
    </lineage>
</organism>
<accession>A0A834CZC9</accession>
<dbReference type="PANTHER" id="PTHR46602:SF1">
    <property type="entry name" value="PROTEIN SUPPRESSOR OF GENE SILENCING 3"/>
    <property type="match status" value="1"/>
</dbReference>
<name>A0A834CZC9_JUGRE</name>
<dbReference type="Pfam" id="PF03470">
    <property type="entry name" value="zf-XS"/>
    <property type="match status" value="1"/>
</dbReference>
<dbReference type="Pfam" id="PF03468">
    <property type="entry name" value="XS"/>
    <property type="match status" value="1"/>
</dbReference>
<reference evidence="8" key="2">
    <citation type="submission" date="2020-03" db="EMBL/GenBank/DDBJ databases">
        <title>Walnut 2.0.</title>
        <authorList>
            <person name="Marrano A."/>
            <person name="Britton M."/>
            <person name="Zimin A.V."/>
            <person name="Zaini P.A."/>
            <person name="Workman R."/>
            <person name="Puiu D."/>
            <person name="Bianco L."/>
            <person name="Allen B.J."/>
            <person name="Troggio M."/>
            <person name="Leslie C.A."/>
            <person name="Timp W."/>
            <person name="Dendekar A."/>
            <person name="Salzberg S.L."/>
            <person name="Neale D.B."/>
        </authorList>
    </citation>
    <scope>NUCLEOTIDE SEQUENCE</scope>
    <source>
        <tissue evidence="8">Leaves</tissue>
    </source>
</reference>
<evidence type="ECO:0000256" key="2">
    <source>
        <dbReference type="ARBA" id="ARBA00023158"/>
    </source>
</evidence>
<dbReference type="Gene3D" id="3.30.70.2890">
    <property type="entry name" value="XS domain"/>
    <property type="match status" value="1"/>
</dbReference>
<feature type="coiled-coil region" evidence="4">
    <location>
        <begin position="596"/>
        <end position="658"/>
    </location>
</feature>
<dbReference type="InterPro" id="IPR044287">
    <property type="entry name" value="SGS3"/>
</dbReference>
<feature type="domain" description="XS" evidence="6">
    <location>
        <begin position="379"/>
        <end position="495"/>
    </location>
</feature>
<evidence type="ECO:0000259" key="7">
    <source>
        <dbReference type="Pfam" id="PF03470"/>
    </source>
</evidence>
<feature type="region of interest" description="Disordered" evidence="5">
    <location>
        <begin position="694"/>
        <end position="713"/>
    </location>
</feature>
<dbReference type="InterPro" id="IPR005381">
    <property type="entry name" value="Znf-XS_domain"/>
</dbReference>
<evidence type="ECO:0008006" key="10">
    <source>
        <dbReference type="Google" id="ProtNLM"/>
    </source>
</evidence>
<feature type="region of interest" description="Disordered" evidence="5">
    <location>
        <begin position="110"/>
        <end position="205"/>
    </location>
</feature>
<keyword evidence="2" id="KW-0943">RNA-mediated gene silencing</keyword>
<feature type="compositionally biased region" description="Basic and acidic residues" evidence="5">
    <location>
        <begin position="226"/>
        <end position="237"/>
    </location>
</feature>
<comment type="similarity">
    <text evidence="3">Belongs to the SGS3 family.</text>
</comment>
<feature type="compositionally biased region" description="Acidic residues" evidence="5">
    <location>
        <begin position="238"/>
        <end position="269"/>
    </location>
</feature>
<evidence type="ECO:0000256" key="5">
    <source>
        <dbReference type="SAM" id="MobiDB-lite"/>
    </source>
</evidence>
<gene>
    <name evidence="8" type="ORF">F2P56_013723</name>
</gene>
<proteinExistence type="inferred from homology"/>
<dbReference type="GO" id="GO:0031047">
    <property type="term" value="P:regulatory ncRNA-mediated gene silencing"/>
    <property type="evidence" value="ECO:0007669"/>
    <property type="project" value="UniProtKB-KW"/>
</dbReference>
<feature type="compositionally biased region" description="Polar residues" evidence="5">
    <location>
        <begin position="155"/>
        <end position="164"/>
    </location>
</feature>
<dbReference type="GO" id="GO:0051607">
    <property type="term" value="P:defense response to virus"/>
    <property type="evidence" value="ECO:0007669"/>
    <property type="project" value="InterPro"/>
</dbReference>
<dbReference type="Proteomes" id="UP000619265">
    <property type="component" value="Unassembled WGS sequence"/>
</dbReference>
<dbReference type="InterPro" id="IPR038588">
    <property type="entry name" value="XS_domain_sf"/>
</dbReference>
<feature type="domain" description="Zinc finger-XS" evidence="7">
    <location>
        <begin position="308"/>
        <end position="346"/>
    </location>
</feature>
<evidence type="ECO:0000313" key="8">
    <source>
        <dbReference type="EMBL" id="KAF5469668.1"/>
    </source>
</evidence>
<feature type="compositionally biased region" description="Polar residues" evidence="5">
    <location>
        <begin position="115"/>
        <end position="141"/>
    </location>
</feature>
<feature type="compositionally biased region" description="Polar residues" evidence="5">
    <location>
        <begin position="68"/>
        <end position="79"/>
    </location>
</feature>
<dbReference type="AlphaFoldDB" id="A0A834CZC9"/>
<feature type="region of interest" description="Disordered" evidence="5">
    <location>
        <begin position="59"/>
        <end position="79"/>
    </location>
</feature>
<feature type="region of interest" description="Disordered" evidence="5">
    <location>
        <begin position="226"/>
        <end position="276"/>
    </location>
</feature>
<evidence type="ECO:0000256" key="1">
    <source>
        <dbReference type="ARBA" id="ARBA00023054"/>
    </source>
</evidence>
<evidence type="ECO:0000256" key="4">
    <source>
        <dbReference type="SAM" id="Coils"/>
    </source>
</evidence>
<evidence type="ECO:0000256" key="3">
    <source>
        <dbReference type="ARBA" id="ARBA00024022"/>
    </source>
</evidence>
<evidence type="ECO:0000259" key="6">
    <source>
        <dbReference type="Pfam" id="PF03468"/>
    </source>
</evidence>
<feature type="non-terminal residue" evidence="8">
    <location>
        <position position="713"/>
    </location>
</feature>
<dbReference type="Gramene" id="Jr06_20660_p1">
    <property type="protein sequence ID" value="cds.Jr06_20660_p1"/>
    <property type="gene ID" value="Jr06_20660"/>
</dbReference>